<dbReference type="AlphaFoldDB" id="B3QSW6"/>
<keyword evidence="8" id="KW-1185">Reference proteome</keyword>
<dbReference type="STRING" id="517418.Ctha_0138"/>
<gene>
    <name evidence="7" type="ordered locus">Ctha_0138</name>
</gene>
<dbReference type="GO" id="GO:0051539">
    <property type="term" value="F:4 iron, 4 sulfur cluster binding"/>
    <property type="evidence" value="ECO:0007669"/>
    <property type="project" value="UniProtKB-KW"/>
</dbReference>
<keyword evidence="4" id="KW-0408">Iron</keyword>
<dbReference type="Gene3D" id="1.10.1060.10">
    <property type="entry name" value="Alpha-helical ferredoxin"/>
    <property type="match status" value="1"/>
</dbReference>
<dbReference type="PROSITE" id="PS51379">
    <property type="entry name" value="4FE4S_FER_2"/>
    <property type="match status" value="1"/>
</dbReference>
<dbReference type="KEGG" id="cts:Ctha_0138"/>
<dbReference type="SUPFAM" id="SSF46548">
    <property type="entry name" value="alpha-helical ferredoxin"/>
    <property type="match status" value="1"/>
</dbReference>
<dbReference type="PANTHER" id="PTHR43255:SF1">
    <property type="entry name" value="IRON-SULFUR-BINDING OXIDOREDUCTASE FADF-RELATED"/>
    <property type="match status" value="1"/>
</dbReference>
<evidence type="ECO:0000256" key="1">
    <source>
        <dbReference type="ARBA" id="ARBA00022485"/>
    </source>
</evidence>
<proteinExistence type="predicted"/>
<evidence type="ECO:0000256" key="5">
    <source>
        <dbReference type="ARBA" id="ARBA00023014"/>
    </source>
</evidence>
<name>B3QSW6_CHLT3</name>
<feature type="domain" description="4Fe-4S ferredoxin-type" evidence="6">
    <location>
        <begin position="28"/>
        <end position="58"/>
    </location>
</feature>
<dbReference type="OrthoDB" id="9769677at2"/>
<dbReference type="InterPro" id="IPR009051">
    <property type="entry name" value="Helical_ferredxn"/>
</dbReference>
<evidence type="ECO:0000256" key="2">
    <source>
        <dbReference type="ARBA" id="ARBA00022723"/>
    </source>
</evidence>
<dbReference type="InterPro" id="IPR017896">
    <property type="entry name" value="4Fe4S_Fe-S-bd"/>
</dbReference>
<evidence type="ECO:0000256" key="4">
    <source>
        <dbReference type="ARBA" id="ARBA00023004"/>
    </source>
</evidence>
<keyword evidence="5" id="KW-0411">Iron-sulfur</keyword>
<evidence type="ECO:0000259" key="6">
    <source>
        <dbReference type="PROSITE" id="PS51379"/>
    </source>
</evidence>
<dbReference type="PANTHER" id="PTHR43255">
    <property type="entry name" value="IRON-SULFUR-BINDING OXIDOREDUCTASE FADF-RELATED-RELATED"/>
    <property type="match status" value="1"/>
</dbReference>
<dbReference type="GO" id="GO:0046872">
    <property type="term" value="F:metal ion binding"/>
    <property type="evidence" value="ECO:0007669"/>
    <property type="project" value="UniProtKB-KW"/>
</dbReference>
<keyword evidence="1" id="KW-0004">4Fe-4S</keyword>
<evidence type="ECO:0000256" key="3">
    <source>
        <dbReference type="ARBA" id="ARBA00023002"/>
    </source>
</evidence>
<dbReference type="RefSeq" id="WP_012498693.1">
    <property type="nucleotide sequence ID" value="NC_011026.1"/>
</dbReference>
<keyword evidence="3" id="KW-0560">Oxidoreductase</keyword>
<dbReference type="InterPro" id="IPR051460">
    <property type="entry name" value="HdrC_iron-sulfur_subunit"/>
</dbReference>
<dbReference type="HOGENOM" id="CLU_086560_0_0_10"/>
<evidence type="ECO:0000313" key="7">
    <source>
        <dbReference type="EMBL" id="ACF12609.1"/>
    </source>
</evidence>
<organism evidence="7 8">
    <name type="scientific">Chloroherpeton thalassium (strain ATCC 35110 / GB-78)</name>
    <dbReference type="NCBI Taxonomy" id="517418"/>
    <lineage>
        <taxon>Bacteria</taxon>
        <taxon>Pseudomonadati</taxon>
        <taxon>Chlorobiota</taxon>
        <taxon>Chlorobiia</taxon>
        <taxon>Chlorobiales</taxon>
        <taxon>Chloroherpetonaceae</taxon>
        <taxon>Chloroherpeton</taxon>
    </lineage>
</organism>
<dbReference type="InterPro" id="IPR017900">
    <property type="entry name" value="4Fe4S_Fe_S_CS"/>
</dbReference>
<dbReference type="GO" id="GO:0016491">
    <property type="term" value="F:oxidoreductase activity"/>
    <property type="evidence" value="ECO:0007669"/>
    <property type="project" value="UniProtKB-KW"/>
</dbReference>
<evidence type="ECO:0000313" key="8">
    <source>
        <dbReference type="Proteomes" id="UP000001208"/>
    </source>
</evidence>
<protein>
    <recommendedName>
        <fullName evidence="6">4Fe-4S ferredoxin-type domain-containing protein</fullName>
    </recommendedName>
</protein>
<dbReference type="Proteomes" id="UP000001208">
    <property type="component" value="Chromosome"/>
</dbReference>
<reference evidence="7 8" key="1">
    <citation type="submission" date="2008-06" db="EMBL/GenBank/DDBJ databases">
        <title>Complete sequence of Chloroherpeton thalassium ATCC 35110.</title>
        <authorList>
            <consortium name="US DOE Joint Genome Institute"/>
            <person name="Lucas S."/>
            <person name="Copeland A."/>
            <person name="Lapidus A."/>
            <person name="Glavina del Rio T."/>
            <person name="Dalin E."/>
            <person name="Tice H."/>
            <person name="Bruce D."/>
            <person name="Goodwin L."/>
            <person name="Pitluck S."/>
            <person name="Schmutz J."/>
            <person name="Larimer F."/>
            <person name="Land M."/>
            <person name="Hauser L."/>
            <person name="Kyrpides N."/>
            <person name="Mikhailova N."/>
            <person name="Liu Z."/>
            <person name="Li T."/>
            <person name="Zhao F."/>
            <person name="Overmann J."/>
            <person name="Bryant D.A."/>
            <person name="Richardson P."/>
        </authorList>
    </citation>
    <scope>NUCLEOTIDE SEQUENCE [LARGE SCALE GENOMIC DNA]</scope>
    <source>
        <strain evidence="8">ATCC 35110 / GB-78</strain>
    </source>
</reference>
<dbReference type="Pfam" id="PF13183">
    <property type="entry name" value="Fer4_8"/>
    <property type="match status" value="1"/>
</dbReference>
<accession>B3QSW6</accession>
<sequence length="245" mass="28288">MSIYRDAKYADVAPAEKLRLFNEVKADFRWHHVLYGCYECGICTASCPSARFYDFSPRVFAQIMAREDIDSFYELLNDVMWSCSQCFSCTRCPRHNSPGGIITIMREVAVNNGLDSAKEALKAYSRIIYKVMSTGTQVAPDMLQPDFFPDWGPDVKRVSENLDVWRRAIPPDTLHTTELAWDVSDKTRLQLYMIFKLTGNLEMIENIDEGIYMILEEVMESLMDEKDLDIDDFENILEGEEEAEH</sequence>
<dbReference type="EMBL" id="CP001100">
    <property type="protein sequence ID" value="ACF12609.1"/>
    <property type="molecule type" value="Genomic_DNA"/>
</dbReference>
<dbReference type="GO" id="GO:0005886">
    <property type="term" value="C:plasma membrane"/>
    <property type="evidence" value="ECO:0007669"/>
    <property type="project" value="TreeGrafter"/>
</dbReference>
<keyword evidence="2" id="KW-0479">Metal-binding</keyword>
<dbReference type="PROSITE" id="PS00198">
    <property type="entry name" value="4FE4S_FER_1"/>
    <property type="match status" value="1"/>
</dbReference>
<dbReference type="eggNOG" id="COG1150">
    <property type="taxonomic scope" value="Bacteria"/>
</dbReference>